<accession>A0A8S2J2R5</accession>
<dbReference type="AlphaFoldDB" id="A0A8S2J2R5"/>
<sequence>MNIQDIKHLSIKELNEILEHSPKLDELPEEIQSNEIYRLYLNEDTQRNKSVAKSDPHGNARLSTSHIYQRTKPSVIKQIQKSVKISTASTVYKAFIGEASIDSPRDITQVKHYRQKFLQQKHITNDELLNLIILSNGLKDYIRTYQIQPQLILVLMHAVGENLFSQLLELSTKPVPLYYDTTFNIGDYYVSILTYANVLFVEEPIIPLCVLIHDTKEQEAHDEFLKKLKKYKKIEQNCILITDGEIALQNAFTDVFRSIRVLRCHNHFTKNIKKWLRDNFNSLYRGPVNYQQQQTTLTTTTETPKLVSPTVPFISSSSDDESLNELYKKAKDTFVKQHLDDIFNLLRSSSKMQFMNEYEKRKKTWSPKFVNYWETWHLPHIDYFGGWASRPYNLFNEMSGVTNNPVESVNAVVKRWIRWKQLTVDQFVQMLYLFIGYYCNEIMRGICDTGNFHLTIESQKHRCSPSLLSLVKSDNSDGILQKMKKFIEDSPSPSVNSLAAPTAFLDTDENEDSNQSLLLADNLNNRPSSTSTTISTVVRKTLTTGIRSALMVDQDCVKFDGDKKVFIVESLDLKNVYVVYLNMPVKHGDNKVNAGADRKRTIKEAKEGTPGGKVPRRIDKAANKIYERLLLAKTSSSSTNTASSLSCTTTTMTTRNILQPITNLVYVQTPTTIPSSIISSTPLLPSLPNQQIRRPRFEPRYNYVSPALVSQKLPEHVFSWINRNFTEKEKVLEILSKLRREAYQSHAFWRFSTTSLHPGEPSIPGMIDQSFEEVRWGYLSCPQDQTHIYKDYYRKHWEGAEKRLLQLSRLDEMFLNEIKPLIEAYICKYKPTQQQETIPISYYTPRNQLRPEDLNAFESDKFELGHIPSVPPSQNLCR</sequence>
<comment type="subcellular location">
    <subcellularLocation>
        <location evidence="1">Nucleus</location>
    </subcellularLocation>
</comment>
<evidence type="ECO:0000313" key="4">
    <source>
        <dbReference type="EMBL" id="CAF1023432.1"/>
    </source>
</evidence>
<evidence type="ECO:0000256" key="2">
    <source>
        <dbReference type="ARBA" id="ARBA00023242"/>
    </source>
</evidence>
<dbReference type="PANTHER" id="PTHR46527">
    <property type="entry name" value="NUCLEOPORIN-LIKE PROTEIN 2"/>
    <property type="match status" value="1"/>
</dbReference>
<dbReference type="Pfam" id="PF10551">
    <property type="entry name" value="MULE"/>
    <property type="match status" value="1"/>
</dbReference>
<evidence type="ECO:0000259" key="3">
    <source>
        <dbReference type="Pfam" id="PF10551"/>
    </source>
</evidence>
<evidence type="ECO:0000313" key="6">
    <source>
        <dbReference type="Proteomes" id="UP000682733"/>
    </source>
</evidence>
<dbReference type="GO" id="GO:0005634">
    <property type="term" value="C:nucleus"/>
    <property type="evidence" value="ECO:0007669"/>
    <property type="project" value="UniProtKB-SubCell"/>
</dbReference>
<feature type="non-terminal residue" evidence="5">
    <location>
        <position position="878"/>
    </location>
</feature>
<reference evidence="5" key="1">
    <citation type="submission" date="2021-02" db="EMBL/GenBank/DDBJ databases">
        <authorList>
            <person name="Nowell W R."/>
        </authorList>
    </citation>
    <scope>NUCLEOTIDE SEQUENCE</scope>
</reference>
<dbReference type="Proteomes" id="UP000682733">
    <property type="component" value="Unassembled WGS sequence"/>
</dbReference>
<gene>
    <name evidence="4" type="ORF">OVA965_LOCUS15619</name>
    <name evidence="5" type="ORF">TMI583_LOCUS15625</name>
</gene>
<dbReference type="InterPro" id="IPR051767">
    <property type="entry name" value="Nucleoporin_NUP42"/>
</dbReference>
<dbReference type="InterPro" id="IPR018289">
    <property type="entry name" value="MULE_transposase_dom"/>
</dbReference>
<comment type="caution">
    <text evidence="5">The sequence shown here is derived from an EMBL/GenBank/DDBJ whole genome shotgun (WGS) entry which is preliminary data.</text>
</comment>
<dbReference type="EMBL" id="CAJOBA010007077">
    <property type="protein sequence ID" value="CAF3791876.1"/>
    <property type="molecule type" value="Genomic_DNA"/>
</dbReference>
<organism evidence="5 6">
    <name type="scientific">Didymodactylos carnosus</name>
    <dbReference type="NCBI Taxonomy" id="1234261"/>
    <lineage>
        <taxon>Eukaryota</taxon>
        <taxon>Metazoa</taxon>
        <taxon>Spiralia</taxon>
        <taxon>Gnathifera</taxon>
        <taxon>Rotifera</taxon>
        <taxon>Eurotatoria</taxon>
        <taxon>Bdelloidea</taxon>
        <taxon>Philodinida</taxon>
        <taxon>Philodinidae</taxon>
        <taxon>Didymodactylos</taxon>
    </lineage>
</organism>
<proteinExistence type="predicted"/>
<keyword evidence="2" id="KW-0539">Nucleus</keyword>
<dbReference type="Proteomes" id="UP000677228">
    <property type="component" value="Unassembled WGS sequence"/>
</dbReference>
<name>A0A8S2J2R5_9BILA</name>
<evidence type="ECO:0000313" key="5">
    <source>
        <dbReference type="EMBL" id="CAF3791876.1"/>
    </source>
</evidence>
<dbReference type="PANTHER" id="PTHR46527:SF1">
    <property type="entry name" value="NUCLEOPORIN NUP42"/>
    <property type="match status" value="1"/>
</dbReference>
<dbReference type="EMBL" id="CAJNOK010007069">
    <property type="protein sequence ID" value="CAF1023432.1"/>
    <property type="molecule type" value="Genomic_DNA"/>
</dbReference>
<protein>
    <recommendedName>
        <fullName evidence="3">MULE transposase domain-containing protein</fullName>
    </recommendedName>
</protein>
<evidence type="ECO:0000256" key="1">
    <source>
        <dbReference type="ARBA" id="ARBA00004123"/>
    </source>
</evidence>
<feature type="domain" description="MULE transposase" evidence="3">
    <location>
        <begin position="178"/>
        <end position="271"/>
    </location>
</feature>